<dbReference type="AlphaFoldDB" id="A0A6A3GNG6"/>
<accession>A0A6A3GNG6</accession>
<reference evidence="1 4" key="1">
    <citation type="submission" date="2018-09" db="EMBL/GenBank/DDBJ databases">
        <title>Genomic investigation of the strawberry pathogen Phytophthora fragariae indicates pathogenicity is determined by transcriptional variation in three key races.</title>
        <authorList>
            <person name="Adams T.M."/>
            <person name="Armitage A.D."/>
            <person name="Sobczyk M.K."/>
            <person name="Bates H.J."/>
            <person name="Dunwell J.M."/>
            <person name="Nellist C.F."/>
            <person name="Harrison R.J."/>
        </authorList>
    </citation>
    <scope>NUCLEOTIDE SEQUENCE [LARGE SCALE GENOMIC DNA]</scope>
    <source>
        <strain evidence="1 4">SCRP324</strain>
        <strain evidence="2 3">SCRP333</strain>
    </source>
</reference>
<organism evidence="1 4">
    <name type="scientific">Phytophthora rubi</name>
    <dbReference type="NCBI Taxonomy" id="129364"/>
    <lineage>
        <taxon>Eukaryota</taxon>
        <taxon>Sar</taxon>
        <taxon>Stramenopiles</taxon>
        <taxon>Oomycota</taxon>
        <taxon>Peronosporomycetes</taxon>
        <taxon>Peronosporales</taxon>
        <taxon>Peronosporaceae</taxon>
        <taxon>Phytophthora</taxon>
    </lineage>
</organism>
<sequence length="65" mass="6919">MNGEGAIGSQVGGVAAIEGRRSGRTLQWLGDRHQSGRLTADAQSAYQLGDELNEAGERRVADLHE</sequence>
<evidence type="ECO:0000313" key="1">
    <source>
        <dbReference type="EMBL" id="KAE8958300.1"/>
    </source>
</evidence>
<name>A0A6A3GNG6_9STRA</name>
<evidence type="ECO:0000313" key="2">
    <source>
        <dbReference type="EMBL" id="KAE9268080.1"/>
    </source>
</evidence>
<evidence type="ECO:0000313" key="4">
    <source>
        <dbReference type="Proteomes" id="UP000435112"/>
    </source>
</evidence>
<comment type="caution">
    <text evidence="1">The sequence shown here is derived from an EMBL/GenBank/DDBJ whole genome shotgun (WGS) entry which is preliminary data.</text>
</comment>
<dbReference type="EMBL" id="QXFT01006761">
    <property type="protein sequence ID" value="KAE9268080.1"/>
    <property type="molecule type" value="Genomic_DNA"/>
</dbReference>
<dbReference type="Proteomes" id="UP000434957">
    <property type="component" value="Unassembled WGS sequence"/>
</dbReference>
<gene>
    <name evidence="1" type="ORF">PR002_g30908</name>
    <name evidence="2" type="ORF">PR003_g31566</name>
</gene>
<protein>
    <submittedName>
        <fullName evidence="1">Uncharacterized protein</fullName>
    </submittedName>
</protein>
<evidence type="ECO:0000313" key="3">
    <source>
        <dbReference type="Proteomes" id="UP000434957"/>
    </source>
</evidence>
<dbReference type="Proteomes" id="UP000435112">
    <property type="component" value="Unassembled WGS sequence"/>
</dbReference>
<keyword evidence="3" id="KW-1185">Reference proteome</keyword>
<dbReference type="EMBL" id="QXFU01007523">
    <property type="protein sequence ID" value="KAE8958300.1"/>
    <property type="molecule type" value="Genomic_DNA"/>
</dbReference>
<proteinExistence type="predicted"/>